<dbReference type="RefSeq" id="WP_116171480.1">
    <property type="nucleotide sequence ID" value="NZ_CP033058.2"/>
</dbReference>
<keyword evidence="1" id="KW-0175">Coiled coil</keyword>
<evidence type="ECO:0008006" key="5">
    <source>
        <dbReference type="Google" id="ProtNLM"/>
    </source>
</evidence>
<evidence type="ECO:0000313" key="4">
    <source>
        <dbReference type="Proteomes" id="UP000256585"/>
    </source>
</evidence>
<dbReference type="Proteomes" id="UP000256585">
    <property type="component" value="Chromosome"/>
</dbReference>
<feature type="coiled-coil region" evidence="1">
    <location>
        <begin position="37"/>
        <end position="83"/>
    </location>
</feature>
<keyword evidence="2" id="KW-0472">Membrane</keyword>
<sequence length="673" mass="80130">MNKKIKLFRIVIPMIPMVAVTALSASCQERRRVDKIVSSAENAINKIRNSKSEQELNLASKEFEESIKQAKELKTKLEKSQSKDEILKLDTIIKKSENINSLFETIKKLLDIEKDKTEIYDSLKTENTEKIKDLSTKISQNYPDILQYCENNQNNEFIKKEIEKLKWIVESNEWILNSIGRFRSLEKHKDIYDFDKQFEQIEPEIKSILKGEKMFTDINIAEKELSKWIIQLKTLAIFFKKWSFADSTIPPKIEKINTYIEELSKKWKESLKNIYDGIIDDSTFNKEILKLKDQISQSQQTILRNDFNFYEIELIQNGVLIETINFKLVYLKENLPKSLTNYDQSIKEIDDNVTLTKAITLNISKQKEYLHSLNEKVDNYNKNFFNNFLKEISLWDDQQYLLSLSKTTNMFVDKQSKTWDFYKNTFDYLFAVQNINIFYLQREDLQLYYLTDFSYIDFYKEFAIQTFDYMIYGKDWKTKEALDQNIQENYNSIFKLLTKIKEFYKFGLAANLSEVKNLNIEWQKVKIKFNLIKNYFKDDFYYKIKEISTEEMKELSLKFEDNTNSFKEIEMIFHNEPLFDKLFRYAEFISLLNKRKIELDSIIELCSKTENKIAPIKEFLILSKNSSLDLLKTLNDDFNNYSKSGEEYSNYIKTKIEALNKSINAAKELENHF</sequence>
<evidence type="ECO:0000256" key="2">
    <source>
        <dbReference type="SAM" id="Phobius"/>
    </source>
</evidence>
<reference evidence="3" key="1">
    <citation type="submission" date="2019-03" db="EMBL/GenBank/DDBJ databases">
        <title>Draft Sequence and Annotation of the Mycoplasma phocicerebrale Strain 1049T Genome.</title>
        <authorList>
            <person name="Frasca S.Jr."/>
            <person name="Kutish G.F."/>
            <person name="Castellanos Gell J."/>
            <person name="Michaels D.L."/>
            <person name="Brown D.R."/>
        </authorList>
    </citation>
    <scope>NUCLEOTIDE SEQUENCE</scope>
    <source>
        <strain evidence="3">1049</strain>
    </source>
</reference>
<proteinExistence type="predicted"/>
<name>A0A3T0TUB7_9BACT</name>
<accession>A0A3T0TUB7</accession>
<dbReference type="EMBL" id="CP033058">
    <property type="protein sequence ID" value="AZZ65697.1"/>
    <property type="molecule type" value="Genomic_DNA"/>
</dbReference>
<protein>
    <recommendedName>
        <fullName evidence="5">Lipoprotein</fullName>
    </recommendedName>
</protein>
<dbReference type="AlphaFoldDB" id="A0A3T0TUB7"/>
<feature type="transmembrane region" description="Helical" evidence="2">
    <location>
        <begin position="7"/>
        <end position="25"/>
    </location>
</feature>
<evidence type="ECO:0000256" key="1">
    <source>
        <dbReference type="SAM" id="Coils"/>
    </source>
</evidence>
<evidence type="ECO:0000313" key="3">
    <source>
        <dbReference type="EMBL" id="AZZ65697.1"/>
    </source>
</evidence>
<keyword evidence="4" id="KW-1185">Reference proteome</keyword>
<keyword evidence="2" id="KW-0812">Transmembrane</keyword>
<gene>
    <name evidence="3" type="ORF">DMC14_002810</name>
</gene>
<dbReference type="PROSITE" id="PS51257">
    <property type="entry name" value="PROKAR_LIPOPROTEIN"/>
    <property type="match status" value="1"/>
</dbReference>
<organism evidence="3 4">
    <name type="scientific">Metamycoplasma phocicerebrale</name>
    <dbReference type="NCBI Taxonomy" id="142649"/>
    <lineage>
        <taxon>Bacteria</taxon>
        <taxon>Bacillati</taxon>
        <taxon>Mycoplasmatota</taxon>
        <taxon>Mycoplasmoidales</taxon>
        <taxon>Metamycoplasmataceae</taxon>
        <taxon>Metamycoplasma</taxon>
    </lineage>
</organism>
<dbReference type="KEGG" id="mphc:DMC14_002810"/>
<keyword evidence="2" id="KW-1133">Transmembrane helix</keyword>